<keyword evidence="4" id="KW-1185">Reference proteome</keyword>
<evidence type="ECO:0000259" key="2">
    <source>
        <dbReference type="PROSITE" id="PS51186"/>
    </source>
</evidence>
<dbReference type="AlphaFoldDB" id="A0A316A793"/>
<dbReference type="Gene3D" id="3.40.630.30">
    <property type="match status" value="1"/>
</dbReference>
<evidence type="ECO:0000256" key="1">
    <source>
        <dbReference type="SAM" id="MobiDB-lite"/>
    </source>
</evidence>
<dbReference type="InterPro" id="IPR016181">
    <property type="entry name" value="Acyl_CoA_acyltransferase"/>
</dbReference>
<reference evidence="3 4" key="1">
    <citation type="submission" date="2018-03" db="EMBL/GenBank/DDBJ databases">
        <title>Genomic Encyclopedia of Archaeal and Bacterial Type Strains, Phase II (KMG-II): from individual species to whole genera.</title>
        <authorList>
            <person name="Goeker M."/>
        </authorList>
    </citation>
    <scope>NUCLEOTIDE SEQUENCE [LARGE SCALE GENOMIC DNA]</scope>
    <source>
        <strain evidence="3 4">DSM 44889</strain>
    </source>
</reference>
<name>A0A316A793_9ACTN</name>
<proteinExistence type="predicted"/>
<feature type="region of interest" description="Disordered" evidence="1">
    <location>
        <begin position="73"/>
        <end position="93"/>
    </location>
</feature>
<evidence type="ECO:0000313" key="4">
    <source>
        <dbReference type="Proteomes" id="UP000245469"/>
    </source>
</evidence>
<protein>
    <submittedName>
        <fullName evidence="3">Acetyltransferase (GNAT) family protein</fullName>
    </submittedName>
</protein>
<dbReference type="InterPro" id="IPR052523">
    <property type="entry name" value="Trichothecene_AcTrans"/>
</dbReference>
<dbReference type="PROSITE" id="PS51186">
    <property type="entry name" value="GNAT"/>
    <property type="match status" value="1"/>
</dbReference>
<dbReference type="InterPro" id="IPR000182">
    <property type="entry name" value="GNAT_dom"/>
</dbReference>
<gene>
    <name evidence="3" type="ORF">BXY45_1546</name>
</gene>
<dbReference type="PANTHER" id="PTHR42791:SF1">
    <property type="entry name" value="N-ACETYLTRANSFERASE DOMAIN-CONTAINING PROTEIN"/>
    <property type="match status" value="1"/>
</dbReference>
<evidence type="ECO:0000313" key="3">
    <source>
        <dbReference type="EMBL" id="PWJ45607.1"/>
    </source>
</evidence>
<dbReference type="Pfam" id="PF00583">
    <property type="entry name" value="Acetyltransf_1"/>
    <property type="match status" value="1"/>
</dbReference>
<dbReference type="Proteomes" id="UP000245469">
    <property type="component" value="Unassembled WGS sequence"/>
</dbReference>
<organism evidence="3 4">
    <name type="scientific">Quadrisphaera granulorum</name>
    <dbReference type="NCBI Taxonomy" id="317664"/>
    <lineage>
        <taxon>Bacteria</taxon>
        <taxon>Bacillati</taxon>
        <taxon>Actinomycetota</taxon>
        <taxon>Actinomycetes</taxon>
        <taxon>Kineosporiales</taxon>
        <taxon>Kineosporiaceae</taxon>
        <taxon>Quadrisphaera</taxon>
    </lineage>
</organism>
<dbReference type="GO" id="GO:0016747">
    <property type="term" value="F:acyltransferase activity, transferring groups other than amino-acyl groups"/>
    <property type="evidence" value="ECO:0007669"/>
    <property type="project" value="InterPro"/>
</dbReference>
<comment type="caution">
    <text evidence="3">The sequence shown here is derived from an EMBL/GenBank/DDBJ whole genome shotgun (WGS) entry which is preliminary data.</text>
</comment>
<dbReference type="SUPFAM" id="SSF55729">
    <property type="entry name" value="Acyl-CoA N-acyltransferases (Nat)"/>
    <property type="match status" value="1"/>
</dbReference>
<dbReference type="CDD" id="cd04301">
    <property type="entry name" value="NAT_SF"/>
    <property type="match status" value="1"/>
</dbReference>
<keyword evidence="3" id="KW-0808">Transferase</keyword>
<dbReference type="PANTHER" id="PTHR42791">
    <property type="entry name" value="GNAT FAMILY ACETYLTRANSFERASE"/>
    <property type="match status" value="1"/>
</dbReference>
<feature type="compositionally biased region" description="Pro residues" evidence="1">
    <location>
        <begin position="75"/>
        <end position="88"/>
    </location>
</feature>
<feature type="domain" description="N-acetyltransferase" evidence="2">
    <location>
        <begin position="1"/>
        <end position="205"/>
    </location>
</feature>
<dbReference type="EMBL" id="QGDQ01000054">
    <property type="protein sequence ID" value="PWJ45607.1"/>
    <property type="molecule type" value="Genomic_DNA"/>
</dbReference>
<accession>A0A316A793</accession>
<sequence length="212" mass="22426">MRTGTWEDLPRLRRLLAAAYSADALMAWIFREPTHRADAVAAWLGLFLEPALQQGAVDVVHDDDGHVIAACAWRPPDPAPKTPAPQNPAPRDAGAPTVAGLLAALVGSEHAARVGAGLALLRPHAPQAPSAYVQFLAVDPGHQRRGLGSVALQPGLDRAAAAQIGVHLETTNPDAVPFYEARGFAVTAELDLPAGPHVWVLAMTDLEEGHRE</sequence>